<dbReference type="InterPro" id="IPR036388">
    <property type="entry name" value="WH-like_DNA-bd_sf"/>
</dbReference>
<dbReference type="CDD" id="cd00090">
    <property type="entry name" value="HTH_ARSR"/>
    <property type="match status" value="1"/>
</dbReference>
<evidence type="ECO:0000313" key="2">
    <source>
        <dbReference type="EMBL" id="CBH75809.1"/>
    </source>
</evidence>
<dbReference type="PANTHER" id="PTHR37318:SF1">
    <property type="entry name" value="BSL7504 PROTEIN"/>
    <property type="match status" value="1"/>
</dbReference>
<proteinExistence type="predicted"/>
<dbReference type="SUPFAM" id="SSF46785">
    <property type="entry name" value="Winged helix' DNA-binding domain"/>
    <property type="match status" value="1"/>
</dbReference>
<comment type="caution">
    <text evidence="2">The sequence shown here is derived from an EMBL/GenBank/DDBJ whole genome shotgun (WGS) entry which is preliminary data.</text>
</comment>
<dbReference type="PANTHER" id="PTHR37318">
    <property type="entry name" value="BSL7504 PROTEIN"/>
    <property type="match status" value="1"/>
</dbReference>
<dbReference type="AlphaFoldDB" id="E6PH71"/>
<sequence length="94" mass="10752">MDELLLSKIRLAIVAELLASQWASFSELQKSVGTTNGNLSAHLGKLVEHAYVEEEKSFVDRRPHSRYRLTPLGRERMIAHVRSLQMLLEKEPQP</sequence>
<dbReference type="EMBL" id="CABL01000016">
    <property type="protein sequence ID" value="CBH75809.1"/>
    <property type="molecule type" value="Genomic_DNA"/>
</dbReference>
<dbReference type="Gene3D" id="1.10.10.10">
    <property type="entry name" value="Winged helix-like DNA-binding domain superfamily/Winged helix DNA-binding domain"/>
    <property type="match status" value="1"/>
</dbReference>
<protein>
    <recommendedName>
        <fullName evidence="1">Winged helix DNA-binding domain-containing protein</fullName>
    </recommendedName>
</protein>
<dbReference type="InterPro" id="IPR036390">
    <property type="entry name" value="WH_DNA-bd_sf"/>
</dbReference>
<reference evidence="2" key="1">
    <citation type="submission" date="2009-10" db="EMBL/GenBank/DDBJ databases">
        <title>Diversity of trophic interactions inside an arsenic-rich microbial ecosystem.</title>
        <authorList>
            <person name="Bertin P.N."/>
            <person name="Heinrich-Salmeron A."/>
            <person name="Pelletier E."/>
            <person name="Goulhen-Chollet F."/>
            <person name="Arsene-Ploetze F."/>
            <person name="Gallien S."/>
            <person name="Calteau A."/>
            <person name="Vallenet D."/>
            <person name="Casiot C."/>
            <person name="Chane-Woon-Ming B."/>
            <person name="Giloteaux L."/>
            <person name="Barakat M."/>
            <person name="Bonnefoy V."/>
            <person name="Bruneel O."/>
            <person name="Chandler M."/>
            <person name="Cleiss J."/>
            <person name="Duran R."/>
            <person name="Elbaz-Poulichet F."/>
            <person name="Fonknechten N."/>
            <person name="Lauga B."/>
            <person name="Mornico D."/>
            <person name="Ortet P."/>
            <person name="Schaeffer C."/>
            <person name="Siguier P."/>
            <person name="Alexander Thil Smith A."/>
            <person name="Van Dorsselaer A."/>
            <person name="Weissenbach J."/>
            <person name="Medigue C."/>
            <person name="Le Paslier D."/>
        </authorList>
    </citation>
    <scope>NUCLEOTIDE SEQUENCE</scope>
</reference>
<organism evidence="2">
    <name type="scientific">mine drainage metagenome</name>
    <dbReference type="NCBI Taxonomy" id="410659"/>
    <lineage>
        <taxon>unclassified sequences</taxon>
        <taxon>metagenomes</taxon>
        <taxon>ecological metagenomes</taxon>
    </lineage>
</organism>
<dbReference type="InterPro" id="IPR027395">
    <property type="entry name" value="WH_DNA-bd_dom"/>
</dbReference>
<accession>E6PH71</accession>
<feature type="domain" description="Winged helix DNA-binding" evidence="1">
    <location>
        <begin position="9"/>
        <end position="87"/>
    </location>
</feature>
<evidence type="ECO:0000259" key="1">
    <source>
        <dbReference type="Pfam" id="PF13601"/>
    </source>
</evidence>
<dbReference type="Pfam" id="PF13601">
    <property type="entry name" value="HTH_34"/>
    <property type="match status" value="1"/>
</dbReference>
<name>E6PH71_9ZZZZ</name>
<gene>
    <name evidence="2" type="ORF">CARN1_1207</name>
</gene>
<dbReference type="InterPro" id="IPR011991">
    <property type="entry name" value="ArsR-like_HTH"/>
</dbReference>